<comment type="caution">
    <text evidence="2">The sequence shown here is derived from an EMBL/GenBank/DDBJ whole genome shotgun (WGS) entry which is preliminary data.</text>
</comment>
<evidence type="ECO:0000313" key="3">
    <source>
        <dbReference type="Proteomes" id="UP000237000"/>
    </source>
</evidence>
<protein>
    <submittedName>
        <fullName evidence="2">Uncharacterized protein</fullName>
    </submittedName>
</protein>
<dbReference type="EMBL" id="JXTC01000318">
    <property type="protein sequence ID" value="PON65655.1"/>
    <property type="molecule type" value="Genomic_DNA"/>
</dbReference>
<gene>
    <name evidence="2" type="ORF">TorRG33x02_270260</name>
</gene>
<reference evidence="3" key="1">
    <citation type="submission" date="2016-06" db="EMBL/GenBank/DDBJ databases">
        <title>Parallel loss of symbiosis genes in relatives of nitrogen-fixing non-legume Parasponia.</title>
        <authorList>
            <person name="Van Velzen R."/>
            <person name="Holmer R."/>
            <person name="Bu F."/>
            <person name="Rutten L."/>
            <person name="Van Zeijl A."/>
            <person name="Liu W."/>
            <person name="Santuari L."/>
            <person name="Cao Q."/>
            <person name="Sharma T."/>
            <person name="Shen D."/>
            <person name="Roswanjaya Y."/>
            <person name="Wardhani T."/>
            <person name="Kalhor M.S."/>
            <person name="Jansen J."/>
            <person name="Van den Hoogen J."/>
            <person name="Gungor B."/>
            <person name="Hartog M."/>
            <person name="Hontelez J."/>
            <person name="Verver J."/>
            <person name="Yang W.-C."/>
            <person name="Schijlen E."/>
            <person name="Repin R."/>
            <person name="Schilthuizen M."/>
            <person name="Schranz E."/>
            <person name="Heidstra R."/>
            <person name="Miyata K."/>
            <person name="Fedorova E."/>
            <person name="Kohlen W."/>
            <person name="Bisseling T."/>
            <person name="Smit S."/>
            <person name="Geurts R."/>
        </authorList>
    </citation>
    <scope>NUCLEOTIDE SEQUENCE [LARGE SCALE GENOMIC DNA]</scope>
    <source>
        <strain evidence="3">cv. RG33-2</strain>
    </source>
</reference>
<keyword evidence="3" id="KW-1185">Reference proteome</keyword>
<sequence length="60" mass="6733">MSAYGGQFSSPDLFSRSPLPPQPSLLQQGIYETTSFTVGFAKLNSIEDLDGTQYRYKSYF</sequence>
<dbReference type="InParanoid" id="A0A2P5CXE5"/>
<feature type="region of interest" description="Disordered" evidence="1">
    <location>
        <begin position="1"/>
        <end position="21"/>
    </location>
</feature>
<organism evidence="2 3">
    <name type="scientific">Trema orientale</name>
    <name type="common">Charcoal tree</name>
    <name type="synonym">Celtis orientalis</name>
    <dbReference type="NCBI Taxonomy" id="63057"/>
    <lineage>
        <taxon>Eukaryota</taxon>
        <taxon>Viridiplantae</taxon>
        <taxon>Streptophyta</taxon>
        <taxon>Embryophyta</taxon>
        <taxon>Tracheophyta</taxon>
        <taxon>Spermatophyta</taxon>
        <taxon>Magnoliopsida</taxon>
        <taxon>eudicotyledons</taxon>
        <taxon>Gunneridae</taxon>
        <taxon>Pentapetalae</taxon>
        <taxon>rosids</taxon>
        <taxon>fabids</taxon>
        <taxon>Rosales</taxon>
        <taxon>Cannabaceae</taxon>
        <taxon>Trema</taxon>
    </lineage>
</organism>
<dbReference type="AlphaFoldDB" id="A0A2P5CXE5"/>
<proteinExistence type="predicted"/>
<name>A0A2P5CXE5_TREOI</name>
<dbReference type="Proteomes" id="UP000237000">
    <property type="component" value="Unassembled WGS sequence"/>
</dbReference>
<evidence type="ECO:0000313" key="2">
    <source>
        <dbReference type="EMBL" id="PON65655.1"/>
    </source>
</evidence>
<accession>A0A2P5CXE5</accession>
<evidence type="ECO:0000256" key="1">
    <source>
        <dbReference type="SAM" id="MobiDB-lite"/>
    </source>
</evidence>